<feature type="region of interest" description="Disordered" evidence="1">
    <location>
        <begin position="177"/>
        <end position="212"/>
    </location>
</feature>
<reference evidence="2 3" key="1">
    <citation type="submission" date="2010-12" db="EMBL/GenBank/DDBJ databases">
        <authorList>
            <person name="Muzny D."/>
            <person name="Qin X."/>
            <person name="Deng J."/>
            <person name="Jiang H."/>
            <person name="Liu Y."/>
            <person name="Qu J."/>
            <person name="Song X.-Z."/>
            <person name="Zhang L."/>
            <person name="Thornton R."/>
            <person name="Coyle M."/>
            <person name="Francisco L."/>
            <person name="Jackson L."/>
            <person name="Javaid M."/>
            <person name="Korchina V."/>
            <person name="Kovar C."/>
            <person name="Mata R."/>
            <person name="Mathew T."/>
            <person name="Ngo R."/>
            <person name="Nguyen L."/>
            <person name="Nguyen N."/>
            <person name="Okwuonu G."/>
            <person name="Ongeri F."/>
            <person name="Pham C."/>
            <person name="Simmons D."/>
            <person name="Wilczek-Boney K."/>
            <person name="Hale W."/>
            <person name="Jakkamsetti A."/>
            <person name="Pham P."/>
            <person name="Ruth R."/>
            <person name="San Lucas F."/>
            <person name="Warren J."/>
            <person name="Zhang J."/>
            <person name="Zhao Z."/>
            <person name="Zhou C."/>
            <person name="Zhu D."/>
            <person name="Lee S."/>
            <person name="Bess C."/>
            <person name="Blankenburg K."/>
            <person name="Forbes L."/>
            <person name="Fu Q."/>
            <person name="Gubbala S."/>
            <person name="Hirani K."/>
            <person name="Jayaseelan J.C."/>
            <person name="Lara F."/>
            <person name="Munidasa M."/>
            <person name="Palculict T."/>
            <person name="Patil S."/>
            <person name="Pu L.-L."/>
            <person name="Saada N."/>
            <person name="Tang L."/>
            <person name="Weissenberger G."/>
            <person name="Zhu Y."/>
            <person name="Hemphill L."/>
            <person name="Shang Y."/>
            <person name="Youmans B."/>
            <person name="Ayvaz T."/>
            <person name="Ross M."/>
            <person name="Santibanez J."/>
            <person name="Aqrawi P."/>
            <person name="Gross S."/>
            <person name="Joshi V."/>
            <person name="Fowler G."/>
            <person name="Nazareth L."/>
            <person name="Reid J."/>
            <person name="Worley K."/>
            <person name="Petrosino J."/>
            <person name="Highlander S."/>
            <person name="Gibbs R."/>
        </authorList>
    </citation>
    <scope>NUCLEOTIDE SEQUENCE [LARGE SCALE GENOMIC DNA]</scope>
    <source>
        <strain evidence="2 3">ATCC 51599</strain>
    </source>
</reference>
<evidence type="ECO:0000256" key="1">
    <source>
        <dbReference type="SAM" id="MobiDB-lite"/>
    </source>
</evidence>
<dbReference type="AlphaFoldDB" id="E7RTQ7"/>
<dbReference type="EMBL" id="AEQP01000001">
    <property type="protein sequence ID" value="EFV96143.1"/>
    <property type="molecule type" value="Genomic_DNA"/>
</dbReference>
<name>E7RTQ7_9BURK</name>
<gene>
    <name evidence="2" type="ORF">HMPREF0551_0326</name>
</gene>
<evidence type="ECO:0000313" key="3">
    <source>
        <dbReference type="Proteomes" id="UP000011021"/>
    </source>
</evidence>
<proteinExistence type="predicted"/>
<accession>E7RTQ7</accession>
<keyword evidence="3" id="KW-1185">Reference proteome</keyword>
<evidence type="ECO:0000313" key="2">
    <source>
        <dbReference type="EMBL" id="EFV96143.1"/>
    </source>
</evidence>
<comment type="caution">
    <text evidence="2">The sequence shown here is derived from an EMBL/GenBank/DDBJ whole genome shotgun (WGS) entry which is preliminary data.</text>
</comment>
<dbReference type="HOGENOM" id="CLU_1298485_0_0_4"/>
<organism evidence="2 3">
    <name type="scientific">Lautropia mirabilis ATCC 51599</name>
    <dbReference type="NCBI Taxonomy" id="887898"/>
    <lineage>
        <taxon>Bacteria</taxon>
        <taxon>Pseudomonadati</taxon>
        <taxon>Pseudomonadota</taxon>
        <taxon>Betaproteobacteria</taxon>
        <taxon>Burkholderiales</taxon>
        <taxon>Burkholderiaceae</taxon>
        <taxon>Lautropia</taxon>
    </lineage>
</organism>
<sequence>MTDAVPPRASVAVAASSPVGSHAASSSSSSLRSWRRAISATPAAASCLPSAASSPVSASMPWAWCLAAVGCACTDAVRVGTGWVMSVDCLVIGAVFQERKSVDRRDGDIGHRAGVICTLHDVCLQESAVGAVGRLAEGARWAASRPDVAVTRRTRRPRPVRPGVGALFQAGMMTRGRRRFSSGRSRPEAVGEGCFARPLPRCPGSRPTGHRQ</sequence>
<protein>
    <submittedName>
        <fullName evidence="2">Uncharacterized protein</fullName>
    </submittedName>
</protein>
<dbReference type="Proteomes" id="UP000011021">
    <property type="component" value="Unassembled WGS sequence"/>
</dbReference>